<dbReference type="RefSeq" id="XP_002786030.1">
    <property type="nucleotide sequence ID" value="XM_002785984.1"/>
</dbReference>
<dbReference type="AlphaFoldDB" id="C5KCG4"/>
<dbReference type="InParanoid" id="C5KCG4"/>
<dbReference type="OrthoDB" id="10632787at2759"/>
<accession>C5KCG4</accession>
<evidence type="ECO:0000313" key="2">
    <source>
        <dbReference type="EMBL" id="EER17826.1"/>
    </source>
</evidence>
<name>C5KCG4_PERM5</name>
<sequence length="277" mass="30187">MSSRLPDSSGRKGRVGHLLAAYYSRSDSQVSAYSNLMPPPFCPARWSQSLGPLADISLVHCSLRPTVFYLDDPTVWRSEELSSPPDTRSFFLSSPSLPPPTRVLRPYQKIRQLAAAAVHPGQGIDLPRIPISVGRYQDHTEAVVQAVSRIDKDYRTLASCGLRPEKMRRITELAITRELVDSVTELLRLDEMIASLTESASTLPKAMEAYEGARTAVEAVPALRSSPAIVAVLARASDILVKARKRIGAEEHSSQQGSAAVDRSVSVSDQEHSPSGT</sequence>
<dbReference type="GeneID" id="9087030"/>
<feature type="region of interest" description="Disordered" evidence="1">
    <location>
        <begin position="247"/>
        <end position="277"/>
    </location>
</feature>
<evidence type="ECO:0000256" key="1">
    <source>
        <dbReference type="SAM" id="MobiDB-lite"/>
    </source>
</evidence>
<evidence type="ECO:0000313" key="3">
    <source>
        <dbReference type="Proteomes" id="UP000007800"/>
    </source>
</evidence>
<dbReference type="EMBL" id="GG671995">
    <property type="protein sequence ID" value="EER17826.1"/>
    <property type="molecule type" value="Genomic_DNA"/>
</dbReference>
<keyword evidence="3" id="KW-1185">Reference proteome</keyword>
<feature type="compositionally biased region" description="Low complexity" evidence="1">
    <location>
        <begin position="258"/>
        <end position="268"/>
    </location>
</feature>
<dbReference type="Proteomes" id="UP000007800">
    <property type="component" value="Unassembled WGS sequence"/>
</dbReference>
<organism evidence="3">
    <name type="scientific">Perkinsus marinus (strain ATCC 50983 / TXsc)</name>
    <dbReference type="NCBI Taxonomy" id="423536"/>
    <lineage>
        <taxon>Eukaryota</taxon>
        <taxon>Sar</taxon>
        <taxon>Alveolata</taxon>
        <taxon>Perkinsozoa</taxon>
        <taxon>Perkinsea</taxon>
        <taxon>Perkinsida</taxon>
        <taxon>Perkinsidae</taxon>
        <taxon>Perkinsus</taxon>
    </lineage>
</organism>
<reference evidence="2 3" key="1">
    <citation type="submission" date="2008-07" db="EMBL/GenBank/DDBJ databases">
        <authorList>
            <person name="El-Sayed N."/>
            <person name="Caler E."/>
            <person name="Inman J."/>
            <person name="Amedeo P."/>
            <person name="Hass B."/>
            <person name="Wortman J."/>
        </authorList>
    </citation>
    <scope>NUCLEOTIDE SEQUENCE [LARGE SCALE GENOMIC DNA]</scope>
    <source>
        <strain evidence="3">ATCC 50983 / TXsc</strain>
    </source>
</reference>
<gene>
    <name evidence="2" type="ORF">Pmar_PMAR023757</name>
</gene>
<proteinExistence type="predicted"/>
<protein>
    <submittedName>
        <fullName evidence="2">Uncharacterized protein</fullName>
    </submittedName>
</protein>